<evidence type="ECO:0000313" key="2">
    <source>
        <dbReference type="Proteomes" id="UP000825679"/>
    </source>
</evidence>
<dbReference type="Proteomes" id="UP000825679">
    <property type="component" value="Chromosome"/>
</dbReference>
<sequence>MAIKQELSEPDPARLAWRDLIKKTIREVVTQPELDALIVIQQTVDTWFLNLSGGMCRRIEELRRLHEGVLAR</sequence>
<reference evidence="1 2" key="1">
    <citation type="submission" date="2021-08" db="EMBL/GenBank/DDBJ databases">
        <title>complete genome sequencing of Deefgea sp. D25.</title>
        <authorList>
            <person name="Bae J.-W."/>
            <person name="Gim D.-H."/>
        </authorList>
    </citation>
    <scope>NUCLEOTIDE SEQUENCE [LARGE SCALE GENOMIC DNA]</scope>
    <source>
        <strain evidence="1 2">D25</strain>
    </source>
</reference>
<dbReference type="EMBL" id="CP081150">
    <property type="protein sequence ID" value="QZA76462.1"/>
    <property type="molecule type" value="Genomic_DNA"/>
</dbReference>
<accession>A0ABX8Z1M5</accession>
<dbReference type="RefSeq" id="WP_221004868.1">
    <property type="nucleotide sequence ID" value="NZ_CP081150.1"/>
</dbReference>
<proteinExistence type="predicted"/>
<keyword evidence="2" id="KW-1185">Reference proteome</keyword>
<organism evidence="1 2">
    <name type="scientific">Deefgea tanakiae</name>
    <dbReference type="NCBI Taxonomy" id="2865840"/>
    <lineage>
        <taxon>Bacteria</taxon>
        <taxon>Pseudomonadati</taxon>
        <taxon>Pseudomonadota</taxon>
        <taxon>Betaproteobacteria</taxon>
        <taxon>Neisseriales</taxon>
        <taxon>Chitinibacteraceae</taxon>
        <taxon>Deefgea</taxon>
    </lineage>
</organism>
<evidence type="ECO:0000313" key="1">
    <source>
        <dbReference type="EMBL" id="QZA76462.1"/>
    </source>
</evidence>
<gene>
    <name evidence="1" type="ORF">K4H28_08875</name>
</gene>
<protein>
    <submittedName>
        <fullName evidence="1">Uncharacterized protein</fullName>
    </submittedName>
</protein>
<name>A0ABX8Z1M5_9NEIS</name>